<proteinExistence type="predicted"/>
<evidence type="ECO:0008006" key="3">
    <source>
        <dbReference type="Google" id="ProtNLM"/>
    </source>
</evidence>
<name>A0A5C6ELD2_9BACT</name>
<dbReference type="Gene3D" id="3.90.1720.10">
    <property type="entry name" value="endopeptidase domain like (from Nostoc punctiforme)"/>
    <property type="match status" value="1"/>
</dbReference>
<dbReference type="InterPro" id="IPR038765">
    <property type="entry name" value="Papain-like_cys_pep_sf"/>
</dbReference>
<dbReference type="EMBL" id="SJPX01000004">
    <property type="protein sequence ID" value="TWU49648.1"/>
    <property type="molecule type" value="Genomic_DNA"/>
</dbReference>
<evidence type="ECO:0000313" key="2">
    <source>
        <dbReference type="Proteomes" id="UP000317977"/>
    </source>
</evidence>
<dbReference type="SUPFAM" id="SSF54001">
    <property type="entry name" value="Cysteine proteinases"/>
    <property type="match status" value="1"/>
</dbReference>
<keyword evidence="2" id="KW-1185">Reference proteome</keyword>
<dbReference type="Proteomes" id="UP000317977">
    <property type="component" value="Unassembled WGS sequence"/>
</dbReference>
<dbReference type="RefSeq" id="WP_146535867.1">
    <property type="nucleotide sequence ID" value="NZ_SJPX01000004.1"/>
</dbReference>
<evidence type="ECO:0000313" key="1">
    <source>
        <dbReference type="EMBL" id="TWU49648.1"/>
    </source>
</evidence>
<reference evidence="1 2" key="1">
    <citation type="submission" date="2019-02" db="EMBL/GenBank/DDBJ databases">
        <title>Deep-cultivation of Planctomycetes and their phenomic and genomic characterization uncovers novel biology.</title>
        <authorList>
            <person name="Wiegand S."/>
            <person name="Jogler M."/>
            <person name="Boedeker C."/>
            <person name="Pinto D."/>
            <person name="Vollmers J."/>
            <person name="Rivas-Marin E."/>
            <person name="Kohn T."/>
            <person name="Peeters S.H."/>
            <person name="Heuer A."/>
            <person name="Rast P."/>
            <person name="Oberbeckmann S."/>
            <person name="Bunk B."/>
            <person name="Jeske O."/>
            <person name="Meyerdierks A."/>
            <person name="Storesund J.E."/>
            <person name="Kallscheuer N."/>
            <person name="Luecker S."/>
            <person name="Lage O.M."/>
            <person name="Pohl T."/>
            <person name="Merkel B.J."/>
            <person name="Hornburger P."/>
            <person name="Mueller R.-W."/>
            <person name="Bruemmer F."/>
            <person name="Labrenz M."/>
            <person name="Spormann A.M."/>
            <person name="Op Den Camp H."/>
            <person name="Overmann J."/>
            <person name="Amann R."/>
            <person name="Jetten M.S.M."/>
            <person name="Mascher T."/>
            <person name="Medema M.H."/>
            <person name="Devos D.P."/>
            <person name="Kaster A.-K."/>
            <person name="Ovreas L."/>
            <person name="Rohde M."/>
            <person name="Galperin M.Y."/>
            <person name="Jogler C."/>
        </authorList>
    </citation>
    <scope>NUCLEOTIDE SEQUENCE [LARGE SCALE GENOMIC DNA]</scope>
    <source>
        <strain evidence="1 2">Poly59</strain>
    </source>
</reference>
<gene>
    <name evidence="1" type="ORF">Poly59_42700</name>
</gene>
<comment type="caution">
    <text evidence="1">The sequence shown here is derived from an EMBL/GenBank/DDBJ whole genome shotgun (WGS) entry which is preliminary data.</text>
</comment>
<dbReference type="InterPro" id="IPR024453">
    <property type="entry name" value="Peptidase_C92"/>
</dbReference>
<organism evidence="1 2">
    <name type="scientific">Rubripirellula reticaptiva</name>
    <dbReference type="NCBI Taxonomy" id="2528013"/>
    <lineage>
        <taxon>Bacteria</taxon>
        <taxon>Pseudomonadati</taxon>
        <taxon>Planctomycetota</taxon>
        <taxon>Planctomycetia</taxon>
        <taxon>Pirellulales</taxon>
        <taxon>Pirellulaceae</taxon>
        <taxon>Rubripirellula</taxon>
    </lineage>
</organism>
<dbReference type="Pfam" id="PF05708">
    <property type="entry name" value="Peptidase_C92"/>
    <property type="match status" value="1"/>
</dbReference>
<protein>
    <recommendedName>
        <fullName evidence="3">Permuted papain-like amidase enzyme, YaeF/YiiX, C92 family</fullName>
    </recommendedName>
</protein>
<dbReference type="OrthoDB" id="195541at2"/>
<dbReference type="AlphaFoldDB" id="A0A5C6ELD2"/>
<accession>A0A5C6ELD2</accession>
<sequence length="427" mass="47433">MTSLSASDVSTIVHLADHMREMRLRAQAMKASFETGQRGFFTPTEDDQVVQLWVSYHMARAALLETLHSIRTTAGKASEENAAEFSLAYAAALILIDAARTLRDLYSDDLLVRRKLNESNSMYGIEQGSFDMIQLSLTNPVNAIGVRQADQFYTDHAELFSRLAGEDAKVASVVSLIDRLRDRVSIGPTRYLKARAKELRHDARDRIVTQSFGRAVYAIQEWGSRLVSSFSIKPGHIARLPDHVVSAMSNLLKPGDVFVTRKDAAVTNYFLPGFWPHAAMYVGSDSVVESLKDGVRVRTMDSPLGNDAVALIRPSLETGLIDRAILRAHSHVGKPYDFDFDFTRADRMVCTEVVYRSYEGLGGVKFELKKRAGRQTLSAEDLLELAVADRFFRPIAVYCARHGDMLLTGNAASNVLNQTVAALRNNL</sequence>